<dbReference type="AlphaFoldDB" id="A0A074ZWK6"/>
<name>A0A074ZWK6_OPIVI</name>
<keyword evidence="3" id="KW-1185">Reference proteome</keyword>
<gene>
    <name evidence="2" type="ORF">T265_02279</name>
</gene>
<dbReference type="EMBL" id="KL596645">
    <property type="protein sequence ID" value="KER31511.1"/>
    <property type="molecule type" value="Genomic_DNA"/>
</dbReference>
<dbReference type="CTD" id="20316467"/>
<dbReference type="GeneID" id="20316467"/>
<organism evidence="2 3">
    <name type="scientific">Opisthorchis viverrini</name>
    <name type="common">Southeast Asian liver fluke</name>
    <dbReference type="NCBI Taxonomy" id="6198"/>
    <lineage>
        <taxon>Eukaryota</taxon>
        <taxon>Metazoa</taxon>
        <taxon>Spiralia</taxon>
        <taxon>Lophotrochozoa</taxon>
        <taxon>Platyhelminthes</taxon>
        <taxon>Trematoda</taxon>
        <taxon>Digenea</taxon>
        <taxon>Opisthorchiida</taxon>
        <taxon>Opisthorchiata</taxon>
        <taxon>Opisthorchiidae</taxon>
        <taxon>Opisthorchis</taxon>
    </lineage>
</organism>
<feature type="compositionally biased region" description="Basic and acidic residues" evidence="1">
    <location>
        <begin position="53"/>
        <end position="62"/>
    </location>
</feature>
<proteinExistence type="predicted"/>
<evidence type="ECO:0000313" key="3">
    <source>
        <dbReference type="Proteomes" id="UP000054324"/>
    </source>
</evidence>
<dbReference type="Proteomes" id="UP000054324">
    <property type="component" value="Unassembled WGS sequence"/>
</dbReference>
<evidence type="ECO:0000256" key="1">
    <source>
        <dbReference type="SAM" id="MobiDB-lite"/>
    </source>
</evidence>
<dbReference type="RefSeq" id="XP_009164747.1">
    <property type="nucleotide sequence ID" value="XM_009166483.1"/>
</dbReference>
<protein>
    <submittedName>
        <fullName evidence="2">Uncharacterized protein</fullName>
    </submittedName>
</protein>
<feature type="compositionally biased region" description="Polar residues" evidence="1">
    <location>
        <begin position="1"/>
        <end position="19"/>
    </location>
</feature>
<reference evidence="2 3" key="1">
    <citation type="submission" date="2013-11" db="EMBL/GenBank/DDBJ databases">
        <title>Opisthorchis viverrini - life in the bile duct.</title>
        <authorList>
            <person name="Young N.D."/>
            <person name="Nagarajan N."/>
            <person name="Lin S.J."/>
            <person name="Korhonen P.K."/>
            <person name="Jex A.R."/>
            <person name="Hall R.S."/>
            <person name="Safavi-Hemami H."/>
            <person name="Kaewkong W."/>
            <person name="Bertrand D."/>
            <person name="Gao S."/>
            <person name="Seet Q."/>
            <person name="Wongkham S."/>
            <person name="Teh B.T."/>
            <person name="Wongkham C."/>
            <person name="Intapan P.M."/>
            <person name="Maleewong W."/>
            <person name="Yang X."/>
            <person name="Hu M."/>
            <person name="Wang Z."/>
            <person name="Hofmann A."/>
            <person name="Sternberg P.W."/>
            <person name="Tan P."/>
            <person name="Wang J."/>
            <person name="Gasser R.B."/>
        </authorList>
    </citation>
    <scope>NUCLEOTIDE SEQUENCE [LARGE SCALE GENOMIC DNA]</scope>
</reference>
<feature type="region of interest" description="Disordered" evidence="1">
    <location>
        <begin position="1"/>
        <end position="62"/>
    </location>
</feature>
<accession>A0A074ZWK6</accession>
<evidence type="ECO:0000313" key="2">
    <source>
        <dbReference type="EMBL" id="KER31511.1"/>
    </source>
</evidence>
<dbReference type="KEGG" id="ovi:T265_02279"/>
<sequence>MDGTATFNVPTIRSHQLRPNGTKKENGSSSIRLESGHCECPLTGNSTMGLGNQEERKPENQE</sequence>